<evidence type="ECO:0000256" key="1">
    <source>
        <dbReference type="SAM" id="MobiDB-lite"/>
    </source>
</evidence>
<feature type="compositionally biased region" description="Low complexity" evidence="1">
    <location>
        <begin position="70"/>
        <end position="80"/>
    </location>
</feature>
<dbReference type="EMBL" id="JAHKRT010000006">
    <property type="protein sequence ID" value="MBU3078656.1"/>
    <property type="molecule type" value="Genomic_DNA"/>
</dbReference>
<accession>A0ABS6BLL3</accession>
<comment type="caution">
    <text evidence="4">The sequence shown here is derived from an EMBL/GenBank/DDBJ whole genome shotgun (WGS) entry which is preliminary data.</text>
</comment>
<name>A0ABS6BLL3_9SPHN</name>
<feature type="compositionally biased region" description="Low complexity" evidence="1">
    <location>
        <begin position="198"/>
        <end position="218"/>
    </location>
</feature>
<evidence type="ECO:0000259" key="3">
    <source>
        <dbReference type="Pfam" id="PF03448"/>
    </source>
</evidence>
<evidence type="ECO:0000313" key="4">
    <source>
        <dbReference type="EMBL" id="MBU3078656.1"/>
    </source>
</evidence>
<dbReference type="InterPro" id="IPR006668">
    <property type="entry name" value="Mg_transptr_MgtE_intracell_dom"/>
</dbReference>
<feature type="compositionally biased region" description="Pro residues" evidence="1">
    <location>
        <begin position="166"/>
        <end position="186"/>
    </location>
</feature>
<feature type="signal peptide" evidence="2">
    <location>
        <begin position="1"/>
        <end position="18"/>
    </location>
</feature>
<keyword evidence="5" id="KW-1185">Reference proteome</keyword>
<sequence length="230" mass="23441">MIGVAGVAAVANAVAAVAAPDAAPIPTRLGVQIAQSAADHDQVMASQRRALDLREQATRAAEQRLKAELAARQAPAPQAGGARGGGANGGQSGTPDAVDQPYDDLARIYQTMKPARAAPVFERLDLDVQMQVAKRMRERNTAMILSSMSPQAAVRLSMALAGKPIGPAPEAAPQPVAAPAPAPAPVAQPERAQPRGKTAAARPPLTRAAAPKQAGAGAPKEEITPPPPKA</sequence>
<feature type="compositionally biased region" description="Gly residues" evidence="1">
    <location>
        <begin position="81"/>
        <end position="92"/>
    </location>
</feature>
<evidence type="ECO:0000313" key="5">
    <source>
        <dbReference type="Proteomes" id="UP000776276"/>
    </source>
</evidence>
<feature type="region of interest" description="Disordered" evidence="1">
    <location>
        <begin position="165"/>
        <end position="230"/>
    </location>
</feature>
<feature type="chain" id="PRO_5046268700" evidence="2">
    <location>
        <begin position="19"/>
        <end position="230"/>
    </location>
</feature>
<reference evidence="4 5" key="1">
    <citation type="submission" date="2021-06" db="EMBL/GenBank/DDBJ databases">
        <title>Sphingomonas sp. XMGL2, whole genome shotgun sequencing project.</title>
        <authorList>
            <person name="Zhao G."/>
            <person name="Shen L."/>
        </authorList>
    </citation>
    <scope>NUCLEOTIDE SEQUENCE [LARGE SCALE GENOMIC DNA]</scope>
    <source>
        <strain evidence="4 5">XMGL2</strain>
    </source>
</reference>
<dbReference type="Proteomes" id="UP000776276">
    <property type="component" value="Unassembled WGS sequence"/>
</dbReference>
<feature type="domain" description="Magnesium transporter MgtE intracellular" evidence="3">
    <location>
        <begin position="101"/>
        <end position="158"/>
    </location>
</feature>
<gene>
    <name evidence="4" type="ORF">KOF26_12340</name>
</gene>
<organism evidence="4 5">
    <name type="scientific">Sphingomonas quercus</name>
    <dbReference type="NCBI Taxonomy" id="2842451"/>
    <lineage>
        <taxon>Bacteria</taxon>
        <taxon>Pseudomonadati</taxon>
        <taxon>Pseudomonadota</taxon>
        <taxon>Alphaproteobacteria</taxon>
        <taxon>Sphingomonadales</taxon>
        <taxon>Sphingomonadaceae</taxon>
        <taxon>Sphingomonas</taxon>
    </lineage>
</organism>
<keyword evidence="2" id="KW-0732">Signal</keyword>
<evidence type="ECO:0000256" key="2">
    <source>
        <dbReference type="SAM" id="SignalP"/>
    </source>
</evidence>
<protein>
    <submittedName>
        <fullName evidence="4">Magnesium transporter</fullName>
    </submittedName>
</protein>
<dbReference type="Pfam" id="PF03448">
    <property type="entry name" value="MgtE_N"/>
    <property type="match status" value="1"/>
</dbReference>
<proteinExistence type="predicted"/>
<feature type="region of interest" description="Disordered" evidence="1">
    <location>
        <begin position="68"/>
        <end position="100"/>
    </location>
</feature>